<dbReference type="InterPro" id="IPR050217">
    <property type="entry name" value="Peroxiredoxin"/>
</dbReference>
<dbReference type="PANTHER" id="PTHR10681">
    <property type="entry name" value="THIOREDOXIN PEROXIDASE"/>
    <property type="match status" value="1"/>
</dbReference>
<keyword evidence="5" id="KW-1015">Disulfide bond</keyword>
<dbReference type="EMBL" id="GDID01001510">
    <property type="protein sequence ID" value="JAP95096.1"/>
    <property type="molecule type" value="Transcribed_RNA"/>
</dbReference>
<feature type="active site" description="Cysteine sulfenic acid (-SOH) intermediate; for peroxidase activity" evidence="8">
    <location>
        <position position="52"/>
    </location>
</feature>
<dbReference type="InterPro" id="IPR036249">
    <property type="entry name" value="Thioredoxin-like_sf"/>
</dbReference>
<accession>A0A146KI27</accession>
<reference evidence="10" key="1">
    <citation type="submission" date="2015-07" db="EMBL/GenBank/DDBJ databases">
        <title>Adaptation to a free-living lifestyle via gene acquisitions in the diplomonad Trepomonas sp. PC1.</title>
        <authorList>
            <person name="Xu F."/>
            <person name="Jerlstrom-Hultqvist J."/>
            <person name="Kolisko M."/>
            <person name="Simpson A.G.B."/>
            <person name="Roger A.J."/>
            <person name="Svard S.G."/>
            <person name="Andersson J.O."/>
        </authorList>
    </citation>
    <scope>NUCLEOTIDE SEQUENCE</scope>
    <source>
        <strain evidence="10">PC1</strain>
    </source>
</reference>
<keyword evidence="7" id="KW-0049">Antioxidant</keyword>
<evidence type="ECO:0000256" key="1">
    <source>
        <dbReference type="ARBA" id="ARBA00004496"/>
    </source>
</evidence>
<keyword evidence="4 7" id="KW-0560">Oxidoreductase</keyword>
<evidence type="ECO:0000256" key="8">
    <source>
        <dbReference type="PIRSR" id="PIRSR000239-1"/>
    </source>
</evidence>
<dbReference type="InterPro" id="IPR024706">
    <property type="entry name" value="Peroxiredoxin_AhpC-typ"/>
</dbReference>
<dbReference type="FunFam" id="3.40.30.10:FF:000002">
    <property type="entry name" value="Alkyl hydroperoxide reductase C"/>
    <property type="match status" value="1"/>
</dbReference>
<dbReference type="PROSITE" id="PS51352">
    <property type="entry name" value="THIOREDOXIN_2"/>
    <property type="match status" value="1"/>
</dbReference>
<evidence type="ECO:0000256" key="5">
    <source>
        <dbReference type="ARBA" id="ARBA00023157"/>
    </source>
</evidence>
<evidence type="ECO:0000256" key="4">
    <source>
        <dbReference type="ARBA" id="ARBA00023002"/>
    </source>
</evidence>
<dbReference type="SUPFAM" id="SSF52833">
    <property type="entry name" value="Thioredoxin-like"/>
    <property type="match status" value="1"/>
</dbReference>
<evidence type="ECO:0000256" key="7">
    <source>
        <dbReference type="PIRNR" id="PIRNR000239"/>
    </source>
</evidence>
<sequence length="202" mass="22669">MSNKIPQPSTQAPDFNVDVLTPNMTFEKRKLSDYAGKYLVILFYPLDFTFVCPSEIISFSDATTTFEKINCNIIIGSCDSVFSHYAWATQDRKEGGIGNCKCDLFADKTCKMAEDYGVLIKSEGIALRGLFIISDKGIVRSVTVNDLPVGRSLEECVRLVQAFQYADKTGNVIPCGWKPEKMEDIIKPDVVAMKEYFGQHYK</sequence>
<evidence type="ECO:0000313" key="10">
    <source>
        <dbReference type="EMBL" id="JAP95096.1"/>
    </source>
</evidence>
<organism evidence="10">
    <name type="scientific">Trepomonas sp. PC1</name>
    <dbReference type="NCBI Taxonomy" id="1076344"/>
    <lineage>
        <taxon>Eukaryota</taxon>
        <taxon>Metamonada</taxon>
        <taxon>Diplomonadida</taxon>
        <taxon>Hexamitidae</taxon>
        <taxon>Hexamitinae</taxon>
        <taxon>Trepomonas</taxon>
    </lineage>
</organism>
<evidence type="ECO:0000256" key="6">
    <source>
        <dbReference type="ARBA" id="ARBA00023284"/>
    </source>
</evidence>
<dbReference type="GO" id="GO:0042744">
    <property type="term" value="P:hydrogen peroxide catabolic process"/>
    <property type="evidence" value="ECO:0007669"/>
    <property type="project" value="TreeGrafter"/>
</dbReference>
<dbReference type="GO" id="GO:0005829">
    <property type="term" value="C:cytosol"/>
    <property type="evidence" value="ECO:0007669"/>
    <property type="project" value="TreeGrafter"/>
</dbReference>
<proteinExistence type="inferred from homology"/>
<dbReference type="PANTHER" id="PTHR10681:SF128">
    <property type="entry name" value="THIOREDOXIN-DEPENDENT PEROXIDE REDUCTASE, MITOCHONDRIAL"/>
    <property type="match status" value="1"/>
</dbReference>
<dbReference type="Gene3D" id="3.40.30.10">
    <property type="entry name" value="Glutaredoxin"/>
    <property type="match status" value="1"/>
</dbReference>
<dbReference type="GO" id="GO:0033554">
    <property type="term" value="P:cellular response to stress"/>
    <property type="evidence" value="ECO:0007669"/>
    <property type="project" value="TreeGrafter"/>
</dbReference>
<dbReference type="GO" id="GO:0006979">
    <property type="term" value="P:response to oxidative stress"/>
    <property type="evidence" value="ECO:0007669"/>
    <property type="project" value="TreeGrafter"/>
</dbReference>
<name>A0A146KI27_9EUKA</name>
<dbReference type="AlphaFoldDB" id="A0A146KI27"/>
<comment type="similarity">
    <text evidence="2">Belongs to the peroxiredoxin family. AhpC/Prx1 subfamily.</text>
</comment>
<dbReference type="PIRSF" id="PIRSF000239">
    <property type="entry name" value="AHPC"/>
    <property type="match status" value="1"/>
</dbReference>
<feature type="domain" description="Thioredoxin" evidence="9">
    <location>
        <begin position="6"/>
        <end position="165"/>
    </location>
</feature>
<protein>
    <submittedName>
        <fullName evidence="10">Peroxiredoxin</fullName>
    </submittedName>
</protein>
<evidence type="ECO:0000256" key="2">
    <source>
        <dbReference type="ARBA" id="ARBA00009796"/>
    </source>
</evidence>
<dbReference type="Pfam" id="PF10417">
    <property type="entry name" value="1-cysPrx_C"/>
    <property type="match status" value="1"/>
</dbReference>
<dbReference type="GO" id="GO:0045454">
    <property type="term" value="P:cell redox homeostasis"/>
    <property type="evidence" value="ECO:0007669"/>
    <property type="project" value="TreeGrafter"/>
</dbReference>
<evidence type="ECO:0000259" key="9">
    <source>
        <dbReference type="PROSITE" id="PS51352"/>
    </source>
</evidence>
<dbReference type="InterPro" id="IPR000866">
    <property type="entry name" value="AhpC/TSA"/>
</dbReference>
<evidence type="ECO:0000256" key="3">
    <source>
        <dbReference type="ARBA" id="ARBA00022490"/>
    </source>
</evidence>
<dbReference type="Pfam" id="PF00578">
    <property type="entry name" value="AhpC-TSA"/>
    <property type="match status" value="1"/>
</dbReference>
<dbReference type="InterPro" id="IPR013766">
    <property type="entry name" value="Thioredoxin_domain"/>
</dbReference>
<keyword evidence="3" id="KW-0963">Cytoplasm</keyword>
<keyword evidence="6 7" id="KW-0676">Redox-active center</keyword>
<gene>
    <name evidence="10" type="ORF">TPC1_12019</name>
</gene>
<dbReference type="GO" id="GO:0008379">
    <property type="term" value="F:thioredoxin peroxidase activity"/>
    <property type="evidence" value="ECO:0007669"/>
    <property type="project" value="TreeGrafter"/>
</dbReference>
<keyword evidence="7" id="KW-0575">Peroxidase</keyword>
<dbReference type="CDD" id="cd03015">
    <property type="entry name" value="PRX_Typ2cys"/>
    <property type="match status" value="1"/>
</dbReference>
<comment type="subcellular location">
    <subcellularLocation>
        <location evidence="1">Cytoplasm</location>
    </subcellularLocation>
</comment>
<dbReference type="InterPro" id="IPR019479">
    <property type="entry name" value="Peroxiredoxin_C"/>
</dbReference>
<comment type="function">
    <text evidence="7">Thiol-specific peroxidase that catalyzes the reduction of hydrogen peroxide and organic hydroperoxides to water and alcohols, respectively.</text>
</comment>